<evidence type="ECO:0000256" key="12">
    <source>
        <dbReference type="SAM" id="MobiDB-lite"/>
    </source>
</evidence>
<organism evidence="14 15">
    <name type="scientific">Ladona fulva</name>
    <name type="common">Scarce chaser dragonfly</name>
    <name type="synonym">Libellula fulva</name>
    <dbReference type="NCBI Taxonomy" id="123851"/>
    <lineage>
        <taxon>Eukaryota</taxon>
        <taxon>Metazoa</taxon>
        <taxon>Ecdysozoa</taxon>
        <taxon>Arthropoda</taxon>
        <taxon>Hexapoda</taxon>
        <taxon>Insecta</taxon>
        <taxon>Pterygota</taxon>
        <taxon>Palaeoptera</taxon>
        <taxon>Odonata</taxon>
        <taxon>Epiprocta</taxon>
        <taxon>Anisoptera</taxon>
        <taxon>Libelluloidea</taxon>
        <taxon>Libellulidae</taxon>
        <taxon>Ladona</taxon>
    </lineage>
</organism>
<evidence type="ECO:0000256" key="10">
    <source>
        <dbReference type="ARBA" id="ARBA00037624"/>
    </source>
</evidence>
<dbReference type="InterPro" id="IPR003613">
    <property type="entry name" value="Ubox_domain"/>
</dbReference>
<dbReference type="EC" id="2.3.2.27" evidence="5"/>
<evidence type="ECO:0000256" key="1">
    <source>
        <dbReference type="ARBA" id="ARBA00000900"/>
    </source>
</evidence>
<evidence type="ECO:0000256" key="4">
    <source>
        <dbReference type="ARBA" id="ARBA00007434"/>
    </source>
</evidence>
<dbReference type="FunFam" id="3.30.40.10:FF:000055">
    <property type="entry name" value="Ubiquitin conjugation factor e4 a"/>
    <property type="match status" value="1"/>
</dbReference>
<evidence type="ECO:0000256" key="5">
    <source>
        <dbReference type="ARBA" id="ARBA00012483"/>
    </source>
</evidence>
<keyword evidence="8" id="KW-0833">Ubl conjugation pathway</keyword>
<evidence type="ECO:0000256" key="3">
    <source>
        <dbReference type="ARBA" id="ARBA00004906"/>
    </source>
</evidence>
<dbReference type="Gene3D" id="3.30.40.10">
    <property type="entry name" value="Zinc/RING finger domain, C3HC4 (zinc finger)"/>
    <property type="match status" value="1"/>
</dbReference>
<evidence type="ECO:0000313" key="14">
    <source>
        <dbReference type="EMBL" id="KAG8230258.1"/>
    </source>
</evidence>
<dbReference type="InterPro" id="IPR045132">
    <property type="entry name" value="UBE4"/>
</dbReference>
<dbReference type="UniPathway" id="UPA00143"/>
<dbReference type="SMART" id="SM00504">
    <property type="entry name" value="Ubox"/>
    <property type="match status" value="1"/>
</dbReference>
<name>A0A8K0K9D2_LADFU</name>
<dbReference type="AlphaFoldDB" id="A0A8K0K9D2"/>
<sequence length="192" mass="21557">MEEWMHFKGYVKDLAEYEFKPANIVLDICQIYTHLGSSDAFCLAVSQDGRSYSPQLFSLAEDVLLRIGGGGLIVELQNVATRVAKFASQQKCQEEILSEAPEEFLDPIMSTLMADPVILPSSRTILDRSTIARHLLSDQTDPFNRSPLTMDMVKPADELRQRIEAWIKEKTSERAAQEGSSSSSKDEEMKIP</sequence>
<comment type="function">
    <text evidence="10">Ubiquitin-protein ligase that probably functions as an E3 ligase in conjunction with specific E1 and E2 ligases. May also function as an E4 ligase mediating the assembly of polyubiquitin chains on substrates ubiquitinated by another E3 ubiquitin ligase. Mediates 'Lys-48'-linked polyubiquitination of substrates.</text>
</comment>
<dbReference type="GO" id="GO:0006511">
    <property type="term" value="P:ubiquitin-dependent protein catabolic process"/>
    <property type="evidence" value="ECO:0007669"/>
    <property type="project" value="InterPro"/>
</dbReference>
<evidence type="ECO:0000259" key="13">
    <source>
        <dbReference type="PROSITE" id="PS51698"/>
    </source>
</evidence>
<dbReference type="SUPFAM" id="SSF57850">
    <property type="entry name" value="RING/U-box"/>
    <property type="match status" value="1"/>
</dbReference>
<dbReference type="GO" id="GO:0005737">
    <property type="term" value="C:cytoplasm"/>
    <property type="evidence" value="ECO:0007669"/>
    <property type="project" value="UniProtKB-SubCell"/>
</dbReference>
<dbReference type="PROSITE" id="PS51698">
    <property type="entry name" value="U_BOX"/>
    <property type="match status" value="1"/>
</dbReference>
<dbReference type="Pfam" id="PF04564">
    <property type="entry name" value="U-box"/>
    <property type="match status" value="1"/>
</dbReference>
<gene>
    <name evidence="14" type="ORF">J437_LFUL009796</name>
</gene>
<dbReference type="GO" id="GO:0000151">
    <property type="term" value="C:ubiquitin ligase complex"/>
    <property type="evidence" value="ECO:0007669"/>
    <property type="project" value="InterPro"/>
</dbReference>
<dbReference type="InterPro" id="IPR013083">
    <property type="entry name" value="Znf_RING/FYVE/PHD"/>
</dbReference>
<keyword evidence="9" id="KW-0007">Acetylation</keyword>
<keyword evidence="7" id="KW-0808">Transferase</keyword>
<dbReference type="EMBL" id="KZ308473">
    <property type="protein sequence ID" value="KAG8230258.1"/>
    <property type="molecule type" value="Genomic_DNA"/>
</dbReference>
<evidence type="ECO:0000313" key="15">
    <source>
        <dbReference type="Proteomes" id="UP000792457"/>
    </source>
</evidence>
<dbReference type="GO" id="GO:0005634">
    <property type="term" value="C:nucleus"/>
    <property type="evidence" value="ECO:0007669"/>
    <property type="project" value="TreeGrafter"/>
</dbReference>
<dbReference type="GO" id="GO:0000209">
    <property type="term" value="P:protein polyubiquitination"/>
    <property type="evidence" value="ECO:0007669"/>
    <property type="project" value="TreeGrafter"/>
</dbReference>
<dbReference type="Pfam" id="PF10408">
    <property type="entry name" value="Ufd2P_core"/>
    <property type="match status" value="1"/>
</dbReference>
<dbReference type="GO" id="GO:0036503">
    <property type="term" value="P:ERAD pathway"/>
    <property type="evidence" value="ECO:0007669"/>
    <property type="project" value="InterPro"/>
</dbReference>
<dbReference type="OrthoDB" id="20295at2759"/>
<evidence type="ECO:0000256" key="2">
    <source>
        <dbReference type="ARBA" id="ARBA00004496"/>
    </source>
</evidence>
<dbReference type="GO" id="GO:0034450">
    <property type="term" value="F:ubiquitin-ubiquitin ligase activity"/>
    <property type="evidence" value="ECO:0007669"/>
    <property type="project" value="InterPro"/>
</dbReference>
<comment type="catalytic activity">
    <reaction evidence="1">
        <text>S-ubiquitinyl-[E2 ubiquitin-conjugating enzyme]-L-cysteine + [acceptor protein]-L-lysine = [E2 ubiquitin-conjugating enzyme]-L-cysteine + N(6)-ubiquitinyl-[acceptor protein]-L-lysine.</text>
        <dbReference type="EC" id="2.3.2.27"/>
    </reaction>
</comment>
<evidence type="ECO:0000256" key="7">
    <source>
        <dbReference type="ARBA" id="ARBA00022679"/>
    </source>
</evidence>
<protein>
    <recommendedName>
        <fullName evidence="11">Ubiquitin conjugation factor E4 A</fullName>
        <ecNumber evidence="5">2.3.2.27</ecNumber>
    </recommendedName>
</protein>
<evidence type="ECO:0000256" key="9">
    <source>
        <dbReference type="ARBA" id="ARBA00022990"/>
    </source>
</evidence>
<dbReference type="CDD" id="cd16657">
    <property type="entry name" value="RING-Ubox_UBE4A"/>
    <property type="match status" value="1"/>
</dbReference>
<comment type="subcellular location">
    <subcellularLocation>
        <location evidence="2">Cytoplasm</location>
    </subcellularLocation>
</comment>
<comment type="caution">
    <text evidence="14">The sequence shown here is derived from an EMBL/GenBank/DDBJ whole genome shotgun (WGS) entry which is preliminary data.</text>
</comment>
<evidence type="ECO:0000256" key="6">
    <source>
        <dbReference type="ARBA" id="ARBA00022490"/>
    </source>
</evidence>
<comment type="similarity">
    <text evidence="4">Belongs to the ubiquitin conjugation factor E4 family.</text>
</comment>
<feature type="region of interest" description="Disordered" evidence="12">
    <location>
        <begin position="168"/>
        <end position="192"/>
    </location>
</feature>
<reference evidence="14" key="1">
    <citation type="submission" date="2013-04" db="EMBL/GenBank/DDBJ databases">
        <authorList>
            <person name="Qu J."/>
            <person name="Murali S.C."/>
            <person name="Bandaranaike D."/>
            <person name="Bellair M."/>
            <person name="Blankenburg K."/>
            <person name="Chao H."/>
            <person name="Dinh H."/>
            <person name="Doddapaneni H."/>
            <person name="Downs B."/>
            <person name="Dugan-Rocha S."/>
            <person name="Elkadiri S."/>
            <person name="Gnanaolivu R.D."/>
            <person name="Hernandez B."/>
            <person name="Javaid M."/>
            <person name="Jayaseelan J.C."/>
            <person name="Lee S."/>
            <person name="Li M."/>
            <person name="Ming W."/>
            <person name="Munidasa M."/>
            <person name="Muniz J."/>
            <person name="Nguyen L."/>
            <person name="Ongeri F."/>
            <person name="Osuji N."/>
            <person name="Pu L.-L."/>
            <person name="Puazo M."/>
            <person name="Qu C."/>
            <person name="Quiroz J."/>
            <person name="Raj R."/>
            <person name="Weissenberger G."/>
            <person name="Xin Y."/>
            <person name="Zou X."/>
            <person name="Han Y."/>
            <person name="Richards S."/>
            <person name="Worley K."/>
            <person name="Muzny D."/>
            <person name="Gibbs R."/>
        </authorList>
    </citation>
    <scope>NUCLEOTIDE SEQUENCE</scope>
    <source>
        <strain evidence="14">Sampled in the wild</strain>
    </source>
</reference>
<comment type="pathway">
    <text evidence="3">Protein modification; protein ubiquitination.</text>
</comment>
<evidence type="ECO:0000256" key="11">
    <source>
        <dbReference type="ARBA" id="ARBA00040077"/>
    </source>
</evidence>
<keyword evidence="6" id="KW-0963">Cytoplasm</keyword>
<dbReference type="PANTHER" id="PTHR13931">
    <property type="entry name" value="UBIQUITINATION FACTOR E4"/>
    <property type="match status" value="1"/>
</dbReference>
<reference evidence="14" key="2">
    <citation type="submission" date="2017-10" db="EMBL/GenBank/DDBJ databases">
        <title>Ladona fulva Genome sequencing and assembly.</title>
        <authorList>
            <person name="Murali S."/>
            <person name="Richards S."/>
            <person name="Bandaranaike D."/>
            <person name="Bellair M."/>
            <person name="Blankenburg K."/>
            <person name="Chao H."/>
            <person name="Dinh H."/>
            <person name="Doddapaneni H."/>
            <person name="Dugan-Rocha S."/>
            <person name="Elkadiri S."/>
            <person name="Gnanaolivu R."/>
            <person name="Hernandez B."/>
            <person name="Skinner E."/>
            <person name="Javaid M."/>
            <person name="Lee S."/>
            <person name="Li M."/>
            <person name="Ming W."/>
            <person name="Munidasa M."/>
            <person name="Muniz J."/>
            <person name="Nguyen L."/>
            <person name="Hughes D."/>
            <person name="Osuji N."/>
            <person name="Pu L.-L."/>
            <person name="Puazo M."/>
            <person name="Qu C."/>
            <person name="Quiroz J."/>
            <person name="Raj R."/>
            <person name="Weissenberger G."/>
            <person name="Xin Y."/>
            <person name="Zou X."/>
            <person name="Han Y."/>
            <person name="Worley K."/>
            <person name="Muzny D."/>
            <person name="Gibbs R."/>
        </authorList>
    </citation>
    <scope>NUCLEOTIDE SEQUENCE</scope>
    <source>
        <strain evidence="14">Sampled in the wild</strain>
    </source>
</reference>
<dbReference type="InterPro" id="IPR019474">
    <property type="entry name" value="Ub_conjug_fac_E4_core"/>
</dbReference>
<dbReference type="Proteomes" id="UP000792457">
    <property type="component" value="Unassembled WGS sequence"/>
</dbReference>
<proteinExistence type="inferred from homology"/>
<accession>A0A8K0K9D2</accession>
<evidence type="ECO:0000256" key="8">
    <source>
        <dbReference type="ARBA" id="ARBA00022786"/>
    </source>
</evidence>
<feature type="domain" description="U-box" evidence="13">
    <location>
        <begin position="99"/>
        <end position="173"/>
    </location>
</feature>
<keyword evidence="15" id="KW-1185">Reference proteome</keyword>
<dbReference type="PANTHER" id="PTHR13931:SF16">
    <property type="entry name" value="UBIQUITIN CONJUGATION FACTOR E4 A"/>
    <property type="match status" value="1"/>
</dbReference>